<proteinExistence type="predicted"/>
<feature type="transmembrane region" description="Helical" evidence="1">
    <location>
        <begin position="75"/>
        <end position="96"/>
    </location>
</feature>
<dbReference type="AlphaFoldDB" id="L0DR19"/>
<protein>
    <submittedName>
        <fullName evidence="2">Uncharacterized protein</fullName>
    </submittedName>
</protein>
<dbReference type="Proteomes" id="UP000010798">
    <property type="component" value="Chromosome"/>
</dbReference>
<dbReference type="HOGENOM" id="CLU_2059858_0_0_0"/>
<keyword evidence="3" id="KW-1185">Reference proteome</keyword>
<keyword evidence="1" id="KW-0472">Membrane</keyword>
<evidence type="ECO:0000313" key="3">
    <source>
        <dbReference type="Proteomes" id="UP000010798"/>
    </source>
</evidence>
<reference evidence="2 3" key="1">
    <citation type="submission" date="2012-02" db="EMBL/GenBank/DDBJ databases">
        <title>Complete sequence of chromosome of Singulisphaera acidiphila DSM 18658.</title>
        <authorList>
            <consortium name="US DOE Joint Genome Institute (JGI-PGF)"/>
            <person name="Lucas S."/>
            <person name="Copeland A."/>
            <person name="Lapidus A."/>
            <person name="Glavina del Rio T."/>
            <person name="Dalin E."/>
            <person name="Tice H."/>
            <person name="Bruce D."/>
            <person name="Goodwin L."/>
            <person name="Pitluck S."/>
            <person name="Peters L."/>
            <person name="Ovchinnikova G."/>
            <person name="Chertkov O."/>
            <person name="Kyrpides N."/>
            <person name="Mavromatis K."/>
            <person name="Ivanova N."/>
            <person name="Brettin T."/>
            <person name="Detter J.C."/>
            <person name="Han C."/>
            <person name="Larimer F."/>
            <person name="Land M."/>
            <person name="Hauser L."/>
            <person name="Markowitz V."/>
            <person name="Cheng J.-F."/>
            <person name="Hugenholtz P."/>
            <person name="Woyke T."/>
            <person name="Wu D."/>
            <person name="Tindall B."/>
            <person name="Pomrenke H."/>
            <person name="Brambilla E."/>
            <person name="Klenk H.-P."/>
            <person name="Eisen J.A."/>
        </authorList>
    </citation>
    <scope>NUCLEOTIDE SEQUENCE [LARGE SCALE GENOMIC DNA]</scope>
    <source>
        <strain evidence="3">ATCC BAA-1392 / DSM 18658 / VKM B-2454 / MOB10</strain>
    </source>
</reference>
<feature type="transmembrane region" description="Helical" evidence="1">
    <location>
        <begin position="18"/>
        <end position="36"/>
    </location>
</feature>
<gene>
    <name evidence="2" type="ordered locus">Sinac_7406</name>
</gene>
<dbReference type="OrthoDB" id="9912461at2"/>
<evidence type="ECO:0000313" key="2">
    <source>
        <dbReference type="EMBL" id="AGA31445.1"/>
    </source>
</evidence>
<dbReference type="KEGG" id="saci:Sinac_7406"/>
<sequence length="119" mass="13144">MTTHGNEEQGMLDRLDSALVSAIKGAIWFPLVYFPRQLQKSFPLVMRLLRIGLLLALWGVLVFGPLMFLDEVGEPGMAVSLAWTLLALAGSVAGVLRFRKLTRAMANTKKPESLKEAFV</sequence>
<organism evidence="2 3">
    <name type="scientific">Singulisphaera acidiphila (strain ATCC BAA-1392 / DSM 18658 / VKM B-2454 / MOB10)</name>
    <dbReference type="NCBI Taxonomy" id="886293"/>
    <lineage>
        <taxon>Bacteria</taxon>
        <taxon>Pseudomonadati</taxon>
        <taxon>Planctomycetota</taxon>
        <taxon>Planctomycetia</taxon>
        <taxon>Isosphaerales</taxon>
        <taxon>Isosphaeraceae</taxon>
        <taxon>Singulisphaera</taxon>
    </lineage>
</organism>
<evidence type="ECO:0000256" key="1">
    <source>
        <dbReference type="SAM" id="Phobius"/>
    </source>
</evidence>
<keyword evidence="1" id="KW-1133">Transmembrane helix</keyword>
<accession>L0DR19</accession>
<keyword evidence="1" id="KW-0812">Transmembrane</keyword>
<name>L0DR19_SINAD</name>
<dbReference type="EMBL" id="CP003364">
    <property type="protein sequence ID" value="AGA31445.1"/>
    <property type="molecule type" value="Genomic_DNA"/>
</dbReference>
<feature type="transmembrane region" description="Helical" evidence="1">
    <location>
        <begin position="48"/>
        <end position="69"/>
    </location>
</feature>
<dbReference type="RefSeq" id="WP_015250512.1">
    <property type="nucleotide sequence ID" value="NC_019892.1"/>
</dbReference>